<sequence length="229" mass="26432">MKKKKIFGLIFLILYLTGGCWFFFAPTVGYGGAYVKKALRHGLLRQVWISTSEAYLSGTNLYIKGVKKVISVREKNNEDMYLKYDLALQRVTGRERSPITVISASEYIKNRNNDTMFKFVDYDLYESNYNERNKCSTDSFYGTDGKYIFIDGNRTKRQDRHILITNEHVNTSVAYYNECKFTPKRLEYSLPTSRAKSAYMVFCAKFAGGLTLDFLTWPIQLFAAIFSPG</sequence>
<dbReference type="PROSITE" id="PS51257">
    <property type="entry name" value="PROKAR_LIPOPROTEIN"/>
    <property type="match status" value="1"/>
</dbReference>
<dbReference type="Proteomes" id="UP000057158">
    <property type="component" value="Chromosome"/>
</dbReference>
<dbReference type="RefSeq" id="WP_157671770.1">
    <property type="nucleotide sequence ID" value="NZ_CP010802.1"/>
</dbReference>
<gene>
    <name evidence="1" type="ORF">DSOUD_0999</name>
</gene>
<keyword evidence="2" id="KW-1185">Reference proteome</keyword>
<name>A0A0M4D525_9BACT</name>
<proteinExistence type="predicted"/>
<evidence type="ECO:0000313" key="2">
    <source>
        <dbReference type="Proteomes" id="UP000057158"/>
    </source>
</evidence>
<reference evidence="1 2" key="1">
    <citation type="submission" date="2015-07" db="EMBL/GenBank/DDBJ databases">
        <title>Isolation and Genomic Characterization of a Novel Halophilic Metal-Reducing Deltaproteobacterium from the Deep Subsurface.</title>
        <authorList>
            <person name="Badalamenti J.P."/>
            <person name="Summers Z.M."/>
            <person name="Gralnick J.A."/>
            <person name="Bond D.R."/>
        </authorList>
    </citation>
    <scope>NUCLEOTIDE SEQUENCE [LARGE SCALE GENOMIC DNA]</scope>
    <source>
        <strain evidence="1 2">WTL</strain>
    </source>
</reference>
<organism evidence="1 2">
    <name type="scientific">Desulfuromonas soudanensis</name>
    <dbReference type="NCBI Taxonomy" id="1603606"/>
    <lineage>
        <taxon>Bacteria</taxon>
        <taxon>Pseudomonadati</taxon>
        <taxon>Thermodesulfobacteriota</taxon>
        <taxon>Desulfuromonadia</taxon>
        <taxon>Desulfuromonadales</taxon>
        <taxon>Desulfuromonadaceae</taxon>
        <taxon>Desulfuromonas</taxon>
    </lineage>
</organism>
<evidence type="ECO:0008006" key="3">
    <source>
        <dbReference type="Google" id="ProtNLM"/>
    </source>
</evidence>
<protein>
    <recommendedName>
        <fullName evidence="3">Lipoprotein</fullName>
    </recommendedName>
</protein>
<dbReference type="PATRIC" id="fig|1603606.3.peg.1096"/>
<dbReference type="EMBL" id="CP010802">
    <property type="protein sequence ID" value="ALC15785.1"/>
    <property type="molecule type" value="Genomic_DNA"/>
</dbReference>
<accession>A0A0M4D525</accession>
<dbReference type="AlphaFoldDB" id="A0A0M4D525"/>
<dbReference type="KEGG" id="des:DSOUD_0999"/>
<evidence type="ECO:0000313" key="1">
    <source>
        <dbReference type="EMBL" id="ALC15785.1"/>
    </source>
</evidence>